<sequence>MLEDASIQHLISWSERGDIFRVYNSTTFSKVVLPQYFKHSNWQSFIRQLNISSVDCSINYK</sequence>
<dbReference type="InParanoid" id="I1BNN5"/>
<dbReference type="GeneID" id="93609491"/>
<dbReference type="OMA" id="ITWGENG"/>
<keyword evidence="4" id="KW-0539">Nucleus</keyword>
<evidence type="ECO:0000256" key="2">
    <source>
        <dbReference type="ARBA" id="ARBA00006403"/>
    </source>
</evidence>
<organism evidence="7 8">
    <name type="scientific">Rhizopus delemar (strain RA 99-880 / ATCC MYA-4621 / FGSC 9543 / NRRL 43880)</name>
    <name type="common">Mucormycosis agent</name>
    <name type="synonym">Rhizopus arrhizus var. delemar</name>
    <dbReference type="NCBI Taxonomy" id="246409"/>
    <lineage>
        <taxon>Eukaryota</taxon>
        <taxon>Fungi</taxon>
        <taxon>Fungi incertae sedis</taxon>
        <taxon>Mucoromycota</taxon>
        <taxon>Mucoromycotina</taxon>
        <taxon>Mucoromycetes</taxon>
        <taxon>Mucorales</taxon>
        <taxon>Mucorineae</taxon>
        <taxon>Rhizopodaceae</taxon>
        <taxon>Rhizopus</taxon>
    </lineage>
</organism>
<dbReference type="GO" id="GO:0005634">
    <property type="term" value="C:nucleus"/>
    <property type="evidence" value="ECO:0007669"/>
    <property type="project" value="UniProtKB-SubCell"/>
</dbReference>
<evidence type="ECO:0000256" key="5">
    <source>
        <dbReference type="RuleBase" id="RU004020"/>
    </source>
</evidence>
<dbReference type="InterPro" id="IPR000232">
    <property type="entry name" value="HSF_DNA-bd"/>
</dbReference>
<dbReference type="AlphaFoldDB" id="I1BNN5"/>
<dbReference type="PANTHER" id="PTHR10015">
    <property type="entry name" value="HEAT SHOCK TRANSCRIPTION FACTOR"/>
    <property type="match status" value="1"/>
</dbReference>
<dbReference type="GO" id="GO:0003700">
    <property type="term" value="F:DNA-binding transcription factor activity"/>
    <property type="evidence" value="ECO:0007669"/>
    <property type="project" value="InterPro"/>
</dbReference>
<dbReference type="STRING" id="246409.I1BNN5"/>
<dbReference type="Proteomes" id="UP000009138">
    <property type="component" value="Unassembled WGS sequence"/>
</dbReference>
<dbReference type="VEuPathDB" id="FungiDB:RO3G_02519"/>
<protein>
    <recommendedName>
        <fullName evidence="6">HSF-type DNA-binding domain-containing protein</fullName>
    </recommendedName>
</protein>
<dbReference type="InterPro" id="IPR036390">
    <property type="entry name" value="WH_DNA-bd_sf"/>
</dbReference>
<keyword evidence="8" id="KW-1185">Reference proteome</keyword>
<dbReference type="PANTHER" id="PTHR10015:SF427">
    <property type="entry name" value="HEAT SHOCK FACTOR PROTEIN"/>
    <property type="match status" value="1"/>
</dbReference>
<comment type="subcellular location">
    <subcellularLocation>
        <location evidence="1">Nucleus</location>
    </subcellularLocation>
</comment>
<evidence type="ECO:0000259" key="6">
    <source>
        <dbReference type="SMART" id="SM00415"/>
    </source>
</evidence>
<evidence type="ECO:0000256" key="4">
    <source>
        <dbReference type="ARBA" id="ARBA00023242"/>
    </source>
</evidence>
<name>I1BNN5_RHIO9</name>
<dbReference type="InterPro" id="IPR036388">
    <property type="entry name" value="WH-like_DNA-bd_sf"/>
</dbReference>
<evidence type="ECO:0000313" key="7">
    <source>
        <dbReference type="EMBL" id="EIE77815.1"/>
    </source>
</evidence>
<dbReference type="GO" id="GO:0043565">
    <property type="term" value="F:sequence-specific DNA binding"/>
    <property type="evidence" value="ECO:0007669"/>
    <property type="project" value="InterPro"/>
</dbReference>
<keyword evidence="3" id="KW-0238">DNA-binding</keyword>
<dbReference type="Gene3D" id="1.10.10.10">
    <property type="entry name" value="Winged helix-like DNA-binding domain superfamily/Winged helix DNA-binding domain"/>
    <property type="match status" value="1"/>
</dbReference>
<comment type="similarity">
    <text evidence="2 5">Belongs to the HSF family.</text>
</comment>
<proteinExistence type="inferred from homology"/>
<accession>I1BNN5</accession>
<evidence type="ECO:0000313" key="8">
    <source>
        <dbReference type="Proteomes" id="UP000009138"/>
    </source>
</evidence>
<dbReference type="OrthoDB" id="60033at2759"/>
<dbReference type="SUPFAM" id="SSF46785">
    <property type="entry name" value="Winged helix' DNA-binding domain"/>
    <property type="match status" value="1"/>
</dbReference>
<dbReference type="eggNOG" id="KOG0627">
    <property type="taxonomic scope" value="Eukaryota"/>
</dbReference>
<reference evidence="7 8" key="1">
    <citation type="journal article" date="2009" name="PLoS Genet.">
        <title>Genomic analysis of the basal lineage fungus Rhizopus oryzae reveals a whole-genome duplication.</title>
        <authorList>
            <person name="Ma L.-J."/>
            <person name="Ibrahim A.S."/>
            <person name="Skory C."/>
            <person name="Grabherr M.G."/>
            <person name="Burger G."/>
            <person name="Butler M."/>
            <person name="Elias M."/>
            <person name="Idnurm A."/>
            <person name="Lang B.F."/>
            <person name="Sone T."/>
            <person name="Abe A."/>
            <person name="Calvo S.E."/>
            <person name="Corrochano L.M."/>
            <person name="Engels R."/>
            <person name="Fu J."/>
            <person name="Hansberg W."/>
            <person name="Kim J.-M."/>
            <person name="Kodira C.D."/>
            <person name="Koehrsen M.J."/>
            <person name="Liu B."/>
            <person name="Miranda-Saavedra D."/>
            <person name="O'Leary S."/>
            <person name="Ortiz-Castellanos L."/>
            <person name="Poulter R."/>
            <person name="Rodriguez-Romero J."/>
            <person name="Ruiz-Herrera J."/>
            <person name="Shen Y.-Q."/>
            <person name="Zeng Q."/>
            <person name="Galagan J."/>
            <person name="Birren B.W."/>
            <person name="Cuomo C.A."/>
            <person name="Wickes B.L."/>
        </authorList>
    </citation>
    <scope>NUCLEOTIDE SEQUENCE [LARGE SCALE GENOMIC DNA]</scope>
    <source>
        <strain evidence="8">RA 99-880 / ATCC MYA-4621 / FGSC 9543 / NRRL 43880</strain>
    </source>
</reference>
<evidence type="ECO:0000256" key="1">
    <source>
        <dbReference type="ARBA" id="ARBA00004123"/>
    </source>
</evidence>
<dbReference type="Pfam" id="PF00447">
    <property type="entry name" value="HSF_DNA-bind"/>
    <property type="match status" value="1"/>
</dbReference>
<dbReference type="RefSeq" id="XP_067513211.1">
    <property type="nucleotide sequence ID" value="XM_067657110.1"/>
</dbReference>
<evidence type="ECO:0000256" key="3">
    <source>
        <dbReference type="ARBA" id="ARBA00023125"/>
    </source>
</evidence>
<dbReference type="SMART" id="SM00415">
    <property type="entry name" value="HSF"/>
    <property type="match status" value="1"/>
</dbReference>
<dbReference type="EMBL" id="CH476733">
    <property type="protein sequence ID" value="EIE77815.1"/>
    <property type="molecule type" value="Genomic_DNA"/>
</dbReference>
<feature type="domain" description="HSF-type DNA-binding" evidence="6">
    <location>
        <begin position="1"/>
        <end position="61"/>
    </location>
</feature>
<gene>
    <name evidence="7" type="ORF">RO3G_02519</name>
</gene>